<reference evidence="1 2" key="1">
    <citation type="submission" date="2021-06" db="EMBL/GenBank/DDBJ databases">
        <authorList>
            <person name="Palmer J.M."/>
        </authorList>
    </citation>
    <scope>NUCLEOTIDE SEQUENCE [LARGE SCALE GENOMIC DNA]</scope>
    <source>
        <strain evidence="1 2">XC_2019</strain>
        <tissue evidence="1">Muscle</tissue>
    </source>
</reference>
<accession>A0ABV0R3H6</accession>
<dbReference type="Proteomes" id="UP001434883">
    <property type="component" value="Unassembled WGS sequence"/>
</dbReference>
<protein>
    <submittedName>
        <fullName evidence="1">Uncharacterized protein</fullName>
    </submittedName>
</protein>
<gene>
    <name evidence="1" type="ORF">XENOCAPTIV_011669</name>
</gene>
<comment type="caution">
    <text evidence="1">The sequence shown here is derived from an EMBL/GenBank/DDBJ whole genome shotgun (WGS) entry which is preliminary data.</text>
</comment>
<evidence type="ECO:0000313" key="2">
    <source>
        <dbReference type="Proteomes" id="UP001434883"/>
    </source>
</evidence>
<name>A0ABV0R3H6_9TELE</name>
<evidence type="ECO:0000313" key="1">
    <source>
        <dbReference type="EMBL" id="MEQ2202669.1"/>
    </source>
</evidence>
<proteinExistence type="predicted"/>
<dbReference type="EMBL" id="JAHRIN010033857">
    <property type="protein sequence ID" value="MEQ2202669.1"/>
    <property type="molecule type" value="Genomic_DNA"/>
</dbReference>
<sequence length="108" mass="12354">MNLKMYLHISLRNIKQAALSKSRVTSSTIDDSKTEVPSTWFLYQVRPPLRYPNATVEPFSSAITCLIQRASELTLYTFPMVLRELGRKSFLSSSNHLYIFFIFSALSA</sequence>
<keyword evidence="2" id="KW-1185">Reference proteome</keyword>
<organism evidence="1 2">
    <name type="scientific">Xenoophorus captivus</name>
    <dbReference type="NCBI Taxonomy" id="1517983"/>
    <lineage>
        <taxon>Eukaryota</taxon>
        <taxon>Metazoa</taxon>
        <taxon>Chordata</taxon>
        <taxon>Craniata</taxon>
        <taxon>Vertebrata</taxon>
        <taxon>Euteleostomi</taxon>
        <taxon>Actinopterygii</taxon>
        <taxon>Neopterygii</taxon>
        <taxon>Teleostei</taxon>
        <taxon>Neoteleostei</taxon>
        <taxon>Acanthomorphata</taxon>
        <taxon>Ovalentaria</taxon>
        <taxon>Atherinomorphae</taxon>
        <taxon>Cyprinodontiformes</taxon>
        <taxon>Goodeidae</taxon>
        <taxon>Xenoophorus</taxon>
    </lineage>
</organism>